<dbReference type="RefSeq" id="WP_138986323.1">
    <property type="nucleotide sequence ID" value="NZ_CP043869.1"/>
</dbReference>
<sequence length="211" mass="23626">MIRLLGALAAIVLMFIWLSPEPTPSNDAPAITLPPTTSAQGSALQAPIQIPITQSSPHQLEKYTLYPKADIHFSARLLSKEYYRFDRESDLSPVDLALGWGQMANPTVTNQLTISQSGRWFRWKTDQLPIPRKEIEISAANVHIIPANDHIKDQISDIKEGEMIRLSGQLVNIKSDDGFYWNTSLTREDTGGGACEILYTTHIERLPDPFQ</sequence>
<evidence type="ECO:0000313" key="2">
    <source>
        <dbReference type="Proteomes" id="UP000324760"/>
    </source>
</evidence>
<reference evidence="1 2" key="1">
    <citation type="journal article" date="2019" name="Biochem. Eng. J.">
        <title>Metabolic engineering of the marine bacteria Neptunomonas concharum for the production of acetoin and meso-2,3-butanediol from acetate.</title>
        <authorList>
            <person name="Li W."/>
            <person name="Pu N."/>
            <person name="Liu C.-X."/>
            <person name="Yuan Q.-P."/>
            <person name="Li Z.-J."/>
        </authorList>
    </citation>
    <scope>NUCLEOTIDE SEQUENCE [LARGE SCALE GENOMIC DNA]</scope>
    <source>
        <strain evidence="1 2">JCM17730</strain>
    </source>
</reference>
<accession>A0A5P1R7I4</accession>
<name>A0A5P1R7I4_9GAMM</name>
<dbReference type="KEGG" id="ncu:F0U83_02260"/>
<dbReference type="Proteomes" id="UP000324760">
    <property type="component" value="Chromosome"/>
</dbReference>
<proteinExistence type="predicted"/>
<keyword evidence="2" id="KW-1185">Reference proteome</keyword>
<dbReference type="AlphaFoldDB" id="A0A5P1R7I4"/>
<protein>
    <submittedName>
        <fullName evidence="1">Uncharacterized protein</fullName>
    </submittedName>
</protein>
<evidence type="ECO:0000313" key="1">
    <source>
        <dbReference type="EMBL" id="QEQ95619.1"/>
    </source>
</evidence>
<organism evidence="1 2">
    <name type="scientific">Neptunomonas concharum</name>
    <dbReference type="NCBI Taxonomy" id="1031538"/>
    <lineage>
        <taxon>Bacteria</taxon>
        <taxon>Pseudomonadati</taxon>
        <taxon>Pseudomonadota</taxon>
        <taxon>Gammaproteobacteria</taxon>
        <taxon>Oceanospirillales</taxon>
        <taxon>Oceanospirillaceae</taxon>
        <taxon>Neptunomonas</taxon>
    </lineage>
</organism>
<dbReference type="EMBL" id="CP043869">
    <property type="protein sequence ID" value="QEQ95619.1"/>
    <property type="molecule type" value="Genomic_DNA"/>
</dbReference>
<gene>
    <name evidence="1" type="ORF">F0U83_02260</name>
</gene>
<dbReference type="OrthoDB" id="6706661at2"/>